<feature type="transmembrane region" description="Helical" evidence="1">
    <location>
        <begin position="52"/>
        <end position="73"/>
    </location>
</feature>
<evidence type="ECO:0000313" key="3">
    <source>
        <dbReference type="Proteomes" id="UP001596298"/>
    </source>
</evidence>
<protein>
    <recommendedName>
        <fullName evidence="4">PH domain-containing protein</fullName>
    </recommendedName>
</protein>
<keyword evidence="1" id="KW-0472">Membrane</keyword>
<name>A0ABW2AIY0_9MICO</name>
<proteinExistence type="predicted"/>
<feature type="transmembrane region" description="Helical" evidence="1">
    <location>
        <begin position="27"/>
        <end position="46"/>
    </location>
</feature>
<keyword evidence="1" id="KW-1133">Transmembrane helix</keyword>
<reference evidence="3" key="1">
    <citation type="journal article" date="2019" name="Int. J. Syst. Evol. Microbiol.">
        <title>The Global Catalogue of Microorganisms (GCM) 10K type strain sequencing project: providing services to taxonomists for standard genome sequencing and annotation.</title>
        <authorList>
            <consortium name="The Broad Institute Genomics Platform"/>
            <consortium name="The Broad Institute Genome Sequencing Center for Infectious Disease"/>
            <person name="Wu L."/>
            <person name="Ma J."/>
        </authorList>
    </citation>
    <scope>NUCLEOTIDE SEQUENCE [LARGE SCALE GENOMIC DNA]</scope>
    <source>
        <strain evidence="3">CCUG 58127</strain>
    </source>
</reference>
<gene>
    <name evidence="2" type="ORF">ACFQDH_16550</name>
</gene>
<dbReference type="Proteomes" id="UP001596298">
    <property type="component" value="Unassembled WGS sequence"/>
</dbReference>
<dbReference type="EMBL" id="JBHSWH010000001">
    <property type="protein sequence ID" value="MFC6706821.1"/>
    <property type="molecule type" value="Genomic_DNA"/>
</dbReference>
<keyword evidence="1" id="KW-0812">Transmembrane</keyword>
<dbReference type="RefSeq" id="WP_382403504.1">
    <property type="nucleotide sequence ID" value="NZ_JBHSWH010000001.1"/>
</dbReference>
<comment type="caution">
    <text evidence="2">The sequence shown here is derived from an EMBL/GenBank/DDBJ whole genome shotgun (WGS) entry which is preliminary data.</text>
</comment>
<sequence length="141" mass="15109">MAVLNCDRIVDDGDSLLGRRSRTWPTVYAVVSGFELLYGILLLAQASARGGLYVLPGVCFALLAVTWSVPAVVDVQGVRAIGRLRRVPWANIAAIHSPDSHESSVVVVLASGKRVQTGFPVAMLSRMAALRDNAQHRLTAS</sequence>
<evidence type="ECO:0000313" key="2">
    <source>
        <dbReference type="EMBL" id="MFC6706821.1"/>
    </source>
</evidence>
<evidence type="ECO:0008006" key="4">
    <source>
        <dbReference type="Google" id="ProtNLM"/>
    </source>
</evidence>
<organism evidence="2 3">
    <name type="scientific">Flexivirga alba</name>
    <dbReference type="NCBI Taxonomy" id="702742"/>
    <lineage>
        <taxon>Bacteria</taxon>
        <taxon>Bacillati</taxon>
        <taxon>Actinomycetota</taxon>
        <taxon>Actinomycetes</taxon>
        <taxon>Micrococcales</taxon>
        <taxon>Dermacoccaceae</taxon>
        <taxon>Flexivirga</taxon>
    </lineage>
</organism>
<accession>A0ABW2AIY0</accession>
<evidence type="ECO:0000256" key="1">
    <source>
        <dbReference type="SAM" id="Phobius"/>
    </source>
</evidence>
<keyword evidence="3" id="KW-1185">Reference proteome</keyword>